<organism evidence="4 5">
    <name type="scientific">Desulfitobacterium hafniense DP7</name>
    <dbReference type="NCBI Taxonomy" id="537010"/>
    <lineage>
        <taxon>Bacteria</taxon>
        <taxon>Bacillati</taxon>
        <taxon>Bacillota</taxon>
        <taxon>Clostridia</taxon>
        <taxon>Eubacteriales</taxon>
        <taxon>Desulfitobacteriaceae</taxon>
        <taxon>Desulfitobacterium</taxon>
    </lineage>
</organism>
<evidence type="ECO:0000256" key="2">
    <source>
        <dbReference type="RuleBase" id="RU362039"/>
    </source>
</evidence>
<dbReference type="HOGENOM" id="CLU_063749_3_2_9"/>
<dbReference type="Proteomes" id="UP000004416">
    <property type="component" value="Unassembled WGS sequence"/>
</dbReference>
<dbReference type="GO" id="GO:0046872">
    <property type="term" value="F:metal ion binding"/>
    <property type="evidence" value="ECO:0007669"/>
    <property type="project" value="UniProtKB-KW"/>
</dbReference>
<comment type="similarity">
    <text evidence="1 2">Belongs to the metallophosphoesterase superfamily. YfcE family.</text>
</comment>
<name>G9XPK9_DESHA</name>
<comment type="caution">
    <text evidence="4">The sequence shown here is derived from an EMBL/GenBank/DDBJ whole genome shotgun (WGS) entry which is preliminary data.</text>
</comment>
<dbReference type="EC" id="3.1.4.-" evidence="2"/>
<accession>G9XPK9</accession>
<keyword evidence="2" id="KW-0479">Metal-binding</keyword>
<dbReference type="Pfam" id="PF12850">
    <property type="entry name" value="Metallophos_2"/>
    <property type="match status" value="1"/>
</dbReference>
<comment type="cofactor">
    <cofactor evidence="2">
        <name>a divalent metal cation</name>
        <dbReference type="ChEBI" id="CHEBI:60240"/>
    </cofactor>
</comment>
<dbReference type="AlphaFoldDB" id="G9XPK9"/>
<dbReference type="Gene3D" id="3.60.21.10">
    <property type="match status" value="1"/>
</dbReference>
<reference evidence="4 5" key="1">
    <citation type="submission" date="2011-08" db="EMBL/GenBank/DDBJ databases">
        <authorList>
            <person name="Weinstock G."/>
            <person name="Sodergren E."/>
            <person name="Clifton S."/>
            <person name="Fulton L."/>
            <person name="Fulton B."/>
            <person name="Courtney L."/>
            <person name="Fronick C."/>
            <person name="Harrison M."/>
            <person name="Strong C."/>
            <person name="Farmer C."/>
            <person name="Delahaunty K."/>
            <person name="Markovic C."/>
            <person name="Hall O."/>
            <person name="Minx P."/>
            <person name="Tomlinson C."/>
            <person name="Mitreva M."/>
            <person name="Hou S."/>
            <person name="Chen J."/>
            <person name="Wollam A."/>
            <person name="Pepin K.H."/>
            <person name="Johnson M."/>
            <person name="Bhonagiri V."/>
            <person name="Zhang X."/>
            <person name="Suruliraj S."/>
            <person name="Warren W."/>
            <person name="Chinwalla A."/>
            <person name="Mardis E.R."/>
            <person name="Wilson R.K."/>
        </authorList>
    </citation>
    <scope>NUCLEOTIDE SEQUENCE [LARGE SCALE GENOMIC DNA]</scope>
    <source>
        <strain evidence="4 5">DP7</strain>
    </source>
</reference>
<dbReference type="SUPFAM" id="SSF56300">
    <property type="entry name" value="Metallo-dependent phosphatases"/>
    <property type="match status" value="1"/>
</dbReference>
<evidence type="ECO:0000313" key="4">
    <source>
        <dbReference type="EMBL" id="EHL06425.1"/>
    </source>
</evidence>
<protein>
    <recommendedName>
        <fullName evidence="2">Phosphoesterase</fullName>
        <ecNumber evidence="2">3.1.4.-</ecNumber>
    </recommendedName>
</protein>
<proteinExistence type="inferred from homology"/>
<sequence>MKVMRIAVLSDTHLRGGQALPKWVWEQCEVADLIIHAGDVGYPSLLSDLGQIAPLEAVQGNCDGWELAHLPHHKIITCGEIRIGVTHGAYGPGRSTPERALRTFDQDKVDLIIFGHSHIPYQEKQGEILLFNPGSPTDKRRQPQYSMGMIWIEGKIIKARHIYSSVR</sequence>
<dbReference type="NCBIfam" id="TIGR00040">
    <property type="entry name" value="yfcE"/>
    <property type="match status" value="1"/>
</dbReference>
<dbReference type="InterPro" id="IPR000979">
    <property type="entry name" value="Phosphodiesterase_MJ0936/Vps29"/>
</dbReference>
<dbReference type="InterPro" id="IPR029052">
    <property type="entry name" value="Metallo-depent_PP-like"/>
</dbReference>
<feature type="domain" description="Calcineurin-like phosphoesterase" evidence="3">
    <location>
        <begin position="4"/>
        <end position="153"/>
    </location>
</feature>
<dbReference type="GO" id="GO:0016787">
    <property type="term" value="F:hydrolase activity"/>
    <property type="evidence" value="ECO:0007669"/>
    <property type="project" value="UniProtKB-UniRule"/>
</dbReference>
<evidence type="ECO:0000259" key="3">
    <source>
        <dbReference type="Pfam" id="PF12850"/>
    </source>
</evidence>
<dbReference type="RefSeq" id="WP_005813074.1">
    <property type="nucleotide sequence ID" value="NZ_JH414474.1"/>
</dbReference>
<gene>
    <name evidence="4" type="ORF">HMPREF0322_02905</name>
</gene>
<dbReference type="PATRIC" id="fig|537010.4.peg.2727"/>
<evidence type="ECO:0000256" key="1">
    <source>
        <dbReference type="ARBA" id="ARBA00008950"/>
    </source>
</evidence>
<evidence type="ECO:0000313" key="5">
    <source>
        <dbReference type="Proteomes" id="UP000004416"/>
    </source>
</evidence>
<dbReference type="PANTHER" id="PTHR11124">
    <property type="entry name" value="VACUOLAR SORTING PROTEIN VPS29"/>
    <property type="match status" value="1"/>
</dbReference>
<dbReference type="EMBL" id="AFZX01000072">
    <property type="protein sequence ID" value="EHL06425.1"/>
    <property type="molecule type" value="Genomic_DNA"/>
</dbReference>
<dbReference type="InterPro" id="IPR024654">
    <property type="entry name" value="Calcineurin-like_PHP_lpxH"/>
</dbReference>